<gene>
    <name evidence="2" type="ORF">Fot_06078</name>
</gene>
<dbReference type="EMBL" id="JBFOLJ010000002">
    <property type="protein sequence ID" value="KAL2552459.1"/>
    <property type="molecule type" value="Genomic_DNA"/>
</dbReference>
<organism evidence="2 3">
    <name type="scientific">Forsythia ovata</name>
    <dbReference type="NCBI Taxonomy" id="205694"/>
    <lineage>
        <taxon>Eukaryota</taxon>
        <taxon>Viridiplantae</taxon>
        <taxon>Streptophyta</taxon>
        <taxon>Embryophyta</taxon>
        <taxon>Tracheophyta</taxon>
        <taxon>Spermatophyta</taxon>
        <taxon>Magnoliopsida</taxon>
        <taxon>eudicotyledons</taxon>
        <taxon>Gunneridae</taxon>
        <taxon>Pentapetalae</taxon>
        <taxon>asterids</taxon>
        <taxon>lamiids</taxon>
        <taxon>Lamiales</taxon>
        <taxon>Oleaceae</taxon>
        <taxon>Forsythieae</taxon>
        <taxon>Forsythia</taxon>
    </lineage>
</organism>
<dbReference type="AlphaFoldDB" id="A0ABD1WS20"/>
<evidence type="ECO:0000313" key="3">
    <source>
        <dbReference type="Proteomes" id="UP001604277"/>
    </source>
</evidence>
<name>A0ABD1WS20_9LAMI</name>
<feature type="region of interest" description="Disordered" evidence="1">
    <location>
        <begin position="1"/>
        <end position="30"/>
    </location>
</feature>
<feature type="compositionally biased region" description="Basic and acidic residues" evidence="1">
    <location>
        <begin position="19"/>
        <end position="30"/>
    </location>
</feature>
<dbReference type="Proteomes" id="UP001604277">
    <property type="component" value="Unassembled WGS sequence"/>
</dbReference>
<comment type="caution">
    <text evidence="2">The sequence shown here is derived from an EMBL/GenBank/DDBJ whole genome shotgun (WGS) entry which is preliminary data.</text>
</comment>
<proteinExistence type="predicted"/>
<protein>
    <submittedName>
        <fullName evidence="2">Uncharacterized protein</fullName>
    </submittedName>
</protein>
<keyword evidence="3" id="KW-1185">Reference proteome</keyword>
<evidence type="ECO:0000256" key="1">
    <source>
        <dbReference type="SAM" id="MobiDB-lite"/>
    </source>
</evidence>
<feature type="compositionally biased region" description="Basic and acidic residues" evidence="1">
    <location>
        <begin position="86"/>
        <end position="95"/>
    </location>
</feature>
<accession>A0ABD1WS20</accession>
<feature type="compositionally biased region" description="Polar residues" evidence="1">
    <location>
        <begin position="1"/>
        <end position="10"/>
    </location>
</feature>
<feature type="region of interest" description="Disordered" evidence="1">
    <location>
        <begin position="81"/>
        <end position="102"/>
    </location>
</feature>
<reference evidence="3" key="1">
    <citation type="submission" date="2024-07" db="EMBL/GenBank/DDBJ databases">
        <title>Two chromosome-level genome assemblies of Korean endemic species Abeliophyllum distichum and Forsythia ovata (Oleaceae).</title>
        <authorList>
            <person name="Jang H."/>
        </authorList>
    </citation>
    <scope>NUCLEOTIDE SEQUENCE [LARGE SCALE GENOMIC DNA]</scope>
</reference>
<evidence type="ECO:0000313" key="2">
    <source>
        <dbReference type="EMBL" id="KAL2552459.1"/>
    </source>
</evidence>
<sequence>MPESNASSLRRITFSIPTKDAKTKDTTKMKACKTDSTKKLKKISKEKHPFHMYFRLRNVSWVGVSSVLSQISSVVIRRTNFGTPMHSDHGGEDSKAVGSQEA</sequence>